<dbReference type="CDD" id="cd01949">
    <property type="entry name" value="GGDEF"/>
    <property type="match status" value="1"/>
</dbReference>
<dbReference type="PROSITE" id="PS50887">
    <property type="entry name" value="GGDEF"/>
    <property type="match status" value="1"/>
</dbReference>
<name>A0A4R4AAY3_MARGR</name>
<dbReference type="InterPro" id="IPR001633">
    <property type="entry name" value="EAL_dom"/>
</dbReference>
<dbReference type="SUPFAM" id="SSF55073">
    <property type="entry name" value="Nucleotide cyclase"/>
    <property type="match status" value="1"/>
</dbReference>
<dbReference type="CDD" id="cd01948">
    <property type="entry name" value="EAL"/>
    <property type="match status" value="1"/>
</dbReference>
<dbReference type="Pfam" id="PF00990">
    <property type="entry name" value="GGDEF"/>
    <property type="match status" value="1"/>
</dbReference>
<dbReference type="InterPro" id="IPR029016">
    <property type="entry name" value="GAF-like_dom_sf"/>
</dbReference>
<protein>
    <submittedName>
        <fullName evidence="5">Diguanylate cyclase (GGDEF)-like protein</fullName>
    </submittedName>
</protein>
<dbReference type="Proteomes" id="UP000295247">
    <property type="component" value="Unassembled WGS sequence"/>
</dbReference>
<dbReference type="PANTHER" id="PTHR33121:SF79">
    <property type="entry name" value="CYCLIC DI-GMP PHOSPHODIESTERASE PDED-RELATED"/>
    <property type="match status" value="1"/>
</dbReference>
<dbReference type="Gene3D" id="3.30.450.40">
    <property type="match status" value="1"/>
</dbReference>
<dbReference type="InterPro" id="IPR050706">
    <property type="entry name" value="Cyclic-di-GMP_PDE-like"/>
</dbReference>
<dbReference type="Gene3D" id="3.30.70.270">
    <property type="match status" value="1"/>
</dbReference>
<dbReference type="Gene3D" id="3.20.20.450">
    <property type="entry name" value="EAL domain"/>
    <property type="match status" value="1"/>
</dbReference>
<feature type="domain" description="EAL" evidence="3">
    <location>
        <begin position="395"/>
        <end position="648"/>
    </location>
</feature>
<reference evidence="5 6" key="1">
    <citation type="submission" date="2019-03" db="EMBL/GenBank/DDBJ databases">
        <title>Genomic Encyclopedia of Type Strains, Phase IV (KMG-IV): sequencing the most valuable type-strain genomes for metagenomic binning, comparative biology and taxonomic classification.</title>
        <authorList>
            <person name="Goeker M."/>
        </authorList>
    </citation>
    <scope>NUCLEOTIDE SEQUENCE [LARGE SCALE GENOMIC DNA]</scope>
    <source>
        <strain evidence="5 6">DSM 203</strain>
    </source>
</reference>
<dbReference type="InterPro" id="IPR029787">
    <property type="entry name" value="Nucleotide_cyclase"/>
</dbReference>
<evidence type="ECO:0000256" key="1">
    <source>
        <dbReference type="ARBA" id="ARBA00001946"/>
    </source>
</evidence>
<evidence type="ECO:0000313" key="6">
    <source>
        <dbReference type="Proteomes" id="UP000295247"/>
    </source>
</evidence>
<dbReference type="AlphaFoldDB" id="A0A4R4AAY3"/>
<evidence type="ECO:0000256" key="2">
    <source>
        <dbReference type="SAM" id="MobiDB-lite"/>
    </source>
</evidence>
<dbReference type="GO" id="GO:0071111">
    <property type="term" value="F:cyclic-guanylate-specific phosphodiesterase activity"/>
    <property type="evidence" value="ECO:0007669"/>
    <property type="project" value="InterPro"/>
</dbReference>
<dbReference type="NCBIfam" id="TIGR00254">
    <property type="entry name" value="GGDEF"/>
    <property type="match status" value="1"/>
</dbReference>
<dbReference type="PROSITE" id="PS50883">
    <property type="entry name" value="EAL"/>
    <property type="match status" value="1"/>
</dbReference>
<dbReference type="SUPFAM" id="SSF55781">
    <property type="entry name" value="GAF domain-like"/>
    <property type="match status" value="1"/>
</dbReference>
<gene>
    <name evidence="5" type="ORF">EDC29_105200</name>
</gene>
<proteinExistence type="predicted"/>
<dbReference type="InterPro" id="IPR000160">
    <property type="entry name" value="GGDEF_dom"/>
</dbReference>
<dbReference type="EMBL" id="SMDC01000005">
    <property type="protein sequence ID" value="TCW36025.1"/>
    <property type="molecule type" value="Genomic_DNA"/>
</dbReference>
<evidence type="ECO:0000313" key="5">
    <source>
        <dbReference type="EMBL" id="TCW36025.1"/>
    </source>
</evidence>
<evidence type="ECO:0000259" key="3">
    <source>
        <dbReference type="PROSITE" id="PS50883"/>
    </source>
</evidence>
<dbReference type="InterPro" id="IPR035919">
    <property type="entry name" value="EAL_sf"/>
</dbReference>
<dbReference type="InterPro" id="IPR003018">
    <property type="entry name" value="GAF"/>
</dbReference>
<comment type="caution">
    <text evidence="5">The sequence shown here is derived from an EMBL/GenBank/DDBJ whole genome shotgun (WGS) entry which is preliminary data.</text>
</comment>
<dbReference type="SMART" id="SM00065">
    <property type="entry name" value="GAF"/>
    <property type="match status" value="1"/>
</dbReference>
<evidence type="ECO:0000259" key="4">
    <source>
        <dbReference type="PROSITE" id="PS50887"/>
    </source>
</evidence>
<dbReference type="Pfam" id="PF01590">
    <property type="entry name" value="GAF"/>
    <property type="match status" value="1"/>
</dbReference>
<dbReference type="SMART" id="SM00267">
    <property type="entry name" value="GGDEF"/>
    <property type="match status" value="1"/>
</dbReference>
<feature type="domain" description="GGDEF" evidence="4">
    <location>
        <begin position="257"/>
        <end position="390"/>
    </location>
</feature>
<sequence length="648" mass="71074">MKLEKGSECTASGERSKPNGAAPLWTPGTSTPPSPSTDGQDAALDSASAIFKAVGLAAEYFGCANWGEYVPRMLEHLARAAHASRAYVFENHLGIDGILYTSQRHEFSAPGVASQISNSQLQSFPIETGFGRWCQTLRGGGVVQGCVESLPEGEREILQAQGISSLVVVPVFVAKHWWGFIGFDDCTRRRHWSEVEIQALRAAANVLGASVQSERLSRLEQRMFQMATHDELTGLPNRRALNGYLRLEQARSERSGSPYCLALFDIDRFKLINDIHGHSAGDHILKQVAIALRRSIRQGDWVGRWGGEEFLVVLPATRIEQAYQGIERMRQAVERARPEFAERRFEVTVSAGVAECTAGHDSLDDVLARADAGLYEAKLRGRNRTCVTNAEQAHNLSTAALVQRAIRDGQLHPAYQSIVDLASRTQVAEEALARIVAGTEQVLCAQEFVEIADRLNLLHRIDDILGRRAIARCAVEGGQRPAIKRFINLSGDLLRRPERVAALAQHAAALCPRLGPGRRTRALVLQITEREPLGQAHQLRSTLAPFLDQGFRLAIDDFGGGYSSLGYLAELPISFIKIDRELIAQVRTRPKSRALVASIQYTADSLGITTIAECVEDEPTAQVLGELGVHWAQGYLFAAPTLELEQAG</sequence>
<organism evidence="5 6">
    <name type="scientific">Marichromatium gracile</name>
    <name type="common">Chromatium gracile</name>
    <dbReference type="NCBI Taxonomy" id="1048"/>
    <lineage>
        <taxon>Bacteria</taxon>
        <taxon>Pseudomonadati</taxon>
        <taxon>Pseudomonadota</taxon>
        <taxon>Gammaproteobacteria</taxon>
        <taxon>Chromatiales</taxon>
        <taxon>Chromatiaceae</taxon>
        <taxon>Marichromatium</taxon>
    </lineage>
</organism>
<dbReference type="FunFam" id="3.30.70.270:FF:000001">
    <property type="entry name" value="Diguanylate cyclase domain protein"/>
    <property type="match status" value="1"/>
</dbReference>
<dbReference type="Pfam" id="PF00563">
    <property type="entry name" value="EAL"/>
    <property type="match status" value="1"/>
</dbReference>
<dbReference type="SMART" id="SM00052">
    <property type="entry name" value="EAL"/>
    <property type="match status" value="1"/>
</dbReference>
<dbReference type="InterPro" id="IPR043128">
    <property type="entry name" value="Rev_trsase/Diguanyl_cyclase"/>
</dbReference>
<comment type="cofactor">
    <cofactor evidence="1">
        <name>Mg(2+)</name>
        <dbReference type="ChEBI" id="CHEBI:18420"/>
    </cofactor>
</comment>
<feature type="region of interest" description="Disordered" evidence="2">
    <location>
        <begin position="1"/>
        <end position="41"/>
    </location>
</feature>
<dbReference type="SUPFAM" id="SSF141868">
    <property type="entry name" value="EAL domain-like"/>
    <property type="match status" value="1"/>
</dbReference>
<dbReference type="PANTHER" id="PTHR33121">
    <property type="entry name" value="CYCLIC DI-GMP PHOSPHODIESTERASE PDEF"/>
    <property type="match status" value="1"/>
</dbReference>
<accession>A0A4R4AAY3</accession>